<dbReference type="EMBL" id="LR792632">
    <property type="protein sequence ID" value="CAB3289853.1"/>
    <property type="molecule type" value="Genomic_DNA"/>
</dbReference>
<evidence type="ECO:0000256" key="1">
    <source>
        <dbReference type="SAM" id="MobiDB-lite"/>
    </source>
</evidence>
<keyword evidence="3" id="KW-1185">Reference proteome</keyword>
<evidence type="ECO:0000313" key="2">
    <source>
        <dbReference type="EMBL" id="CAB3289853.1"/>
    </source>
</evidence>
<accession>A0A8D6PTV2</accession>
<protein>
    <submittedName>
        <fullName evidence="2">Uncharacterized protein</fullName>
    </submittedName>
</protein>
<reference evidence="2 3" key="1">
    <citation type="submission" date="2020-04" db="EMBL/GenBank/DDBJ databases">
        <authorList>
            <consortium name="Genoscope - CEA"/>
            <person name="William W."/>
        </authorList>
    </citation>
    <scope>NUCLEOTIDE SEQUENCE [LARGE SCALE GENOMIC DNA]</scope>
    <source>
        <strain evidence="2 3">SG7</strain>
    </source>
</reference>
<sequence>MINTKIIKMLILFVVLGVGVILSGCAEKQETSESGSSYQTSLSPSEESTELPIYPGSHENNQYNMWATMTGYSHQFSEFHSYVVEGASPTDIINWYKSKFPGYTVSQGTVNVEGSTIASLTLKKGNTIIGVMAFEHEGKTVYFVGKTAVSEENNKNTLPNHDMISGEEPLQRYPGSVMLSYTKSKDGNFPIYYDITYGTKDDYDKVVNWFKKTLTSKGWNITYQSGSSDSVEMVFEKDDDEVTVSIAAPCEGIDYTEITIYYTKRSIPNQDLARGNEPLPRYPGAVMIEYHNTTMTIQGQTSTEIKAVYLAPDSNDKVKQWYLEKLRKMFPNIYSDESSIDAGGYIGNKMVSVHIDFGNYKTYTEVSIDYIVGG</sequence>
<evidence type="ECO:0000313" key="3">
    <source>
        <dbReference type="Proteomes" id="UP000679213"/>
    </source>
</evidence>
<dbReference type="AlphaFoldDB" id="A0A8D6PTV2"/>
<proteinExistence type="predicted"/>
<gene>
    <name evidence="2" type="ORF">MLAUSG7_1455</name>
</gene>
<dbReference type="Proteomes" id="UP000679213">
    <property type="component" value="Chromosome I"/>
</dbReference>
<name>A0A8D6PTV2_9EURY</name>
<dbReference type="RefSeq" id="WP_214399779.1">
    <property type="nucleotide sequence ID" value="NZ_LR792632.1"/>
</dbReference>
<dbReference type="GeneID" id="65884238"/>
<feature type="region of interest" description="Disordered" evidence="1">
    <location>
        <begin position="32"/>
        <end position="54"/>
    </location>
</feature>
<dbReference type="PROSITE" id="PS51257">
    <property type="entry name" value="PROKAR_LIPOPROTEIN"/>
    <property type="match status" value="1"/>
</dbReference>
<organism evidence="2 3">
    <name type="scientific">Methanocaldococcus lauensis</name>
    <dbReference type="NCBI Taxonomy" id="2546128"/>
    <lineage>
        <taxon>Archaea</taxon>
        <taxon>Methanobacteriati</taxon>
        <taxon>Methanobacteriota</taxon>
        <taxon>Methanomada group</taxon>
        <taxon>Methanococci</taxon>
        <taxon>Methanococcales</taxon>
        <taxon>Methanocaldococcaceae</taxon>
        <taxon>Methanocaldococcus</taxon>
    </lineage>
</organism>
<feature type="compositionally biased region" description="Low complexity" evidence="1">
    <location>
        <begin position="40"/>
        <end position="52"/>
    </location>
</feature>
<dbReference type="KEGG" id="mesg:MLAUSG7_1455"/>